<evidence type="ECO:0000256" key="5">
    <source>
        <dbReference type="ARBA" id="ARBA00038359"/>
    </source>
</evidence>
<evidence type="ECO:0000256" key="7">
    <source>
        <dbReference type="SAM" id="Phobius"/>
    </source>
</evidence>
<gene>
    <name evidence="9" type="ORF">PG997_015380</name>
</gene>
<dbReference type="EMBL" id="JAQQWN010000011">
    <property type="protein sequence ID" value="KAK8061159.1"/>
    <property type="molecule type" value="Genomic_DNA"/>
</dbReference>
<evidence type="ECO:0000256" key="2">
    <source>
        <dbReference type="ARBA" id="ARBA00022692"/>
    </source>
</evidence>
<proteinExistence type="inferred from homology"/>
<comment type="similarity">
    <text evidence="5">Belongs to the SAT4 family.</text>
</comment>
<dbReference type="PANTHER" id="PTHR33048">
    <property type="entry name" value="PTH11-LIKE INTEGRAL MEMBRANE PROTEIN (AFU_ORTHOLOGUE AFUA_5G11245)"/>
    <property type="match status" value="1"/>
</dbReference>
<evidence type="ECO:0000313" key="10">
    <source>
        <dbReference type="Proteomes" id="UP001433268"/>
    </source>
</evidence>
<feature type="region of interest" description="Disordered" evidence="6">
    <location>
        <begin position="345"/>
        <end position="396"/>
    </location>
</feature>
<keyword evidence="3 7" id="KW-1133">Transmembrane helix</keyword>
<protein>
    <recommendedName>
        <fullName evidence="8">Rhodopsin domain-containing protein</fullName>
    </recommendedName>
</protein>
<organism evidence="9 10">
    <name type="scientific">Apiospora hydei</name>
    <dbReference type="NCBI Taxonomy" id="1337664"/>
    <lineage>
        <taxon>Eukaryota</taxon>
        <taxon>Fungi</taxon>
        <taxon>Dikarya</taxon>
        <taxon>Ascomycota</taxon>
        <taxon>Pezizomycotina</taxon>
        <taxon>Sordariomycetes</taxon>
        <taxon>Xylariomycetidae</taxon>
        <taxon>Amphisphaeriales</taxon>
        <taxon>Apiosporaceae</taxon>
        <taxon>Apiospora</taxon>
    </lineage>
</organism>
<dbReference type="Proteomes" id="UP001433268">
    <property type="component" value="Unassembled WGS sequence"/>
</dbReference>
<evidence type="ECO:0000313" key="9">
    <source>
        <dbReference type="EMBL" id="KAK8061159.1"/>
    </source>
</evidence>
<name>A0ABR1UTL7_9PEZI</name>
<dbReference type="PANTHER" id="PTHR33048:SF47">
    <property type="entry name" value="INTEGRAL MEMBRANE PROTEIN-RELATED"/>
    <property type="match status" value="1"/>
</dbReference>
<feature type="compositionally biased region" description="Low complexity" evidence="6">
    <location>
        <begin position="306"/>
        <end position="315"/>
    </location>
</feature>
<comment type="caution">
    <text evidence="9">The sequence shown here is derived from an EMBL/GenBank/DDBJ whole genome shotgun (WGS) entry which is preliminary data.</text>
</comment>
<feature type="transmembrane region" description="Helical" evidence="7">
    <location>
        <begin position="257"/>
        <end position="278"/>
    </location>
</feature>
<comment type="subcellular location">
    <subcellularLocation>
        <location evidence="1">Membrane</location>
        <topology evidence="1">Multi-pass membrane protein</topology>
    </subcellularLocation>
</comment>
<accession>A0ABR1UTL7</accession>
<keyword evidence="2 7" id="KW-0812">Transmembrane</keyword>
<dbReference type="InterPro" id="IPR052337">
    <property type="entry name" value="SAT4-like"/>
</dbReference>
<dbReference type="InterPro" id="IPR049326">
    <property type="entry name" value="Rhodopsin_dom_fungi"/>
</dbReference>
<feature type="transmembrane region" description="Helical" evidence="7">
    <location>
        <begin position="74"/>
        <end position="93"/>
    </location>
</feature>
<keyword evidence="10" id="KW-1185">Reference proteome</keyword>
<feature type="compositionally biased region" description="Basic and acidic residues" evidence="6">
    <location>
        <begin position="371"/>
        <end position="396"/>
    </location>
</feature>
<evidence type="ECO:0000259" key="8">
    <source>
        <dbReference type="Pfam" id="PF20684"/>
    </source>
</evidence>
<feature type="region of interest" description="Disordered" evidence="6">
    <location>
        <begin position="302"/>
        <end position="325"/>
    </location>
</feature>
<feature type="transmembrane region" description="Helical" evidence="7">
    <location>
        <begin position="154"/>
        <end position="179"/>
    </location>
</feature>
<evidence type="ECO:0000256" key="4">
    <source>
        <dbReference type="ARBA" id="ARBA00023136"/>
    </source>
</evidence>
<evidence type="ECO:0000256" key="6">
    <source>
        <dbReference type="SAM" id="MobiDB-lite"/>
    </source>
</evidence>
<feature type="domain" description="Rhodopsin" evidence="8">
    <location>
        <begin position="58"/>
        <end position="283"/>
    </location>
</feature>
<feature type="transmembrane region" description="Helical" evidence="7">
    <location>
        <begin position="224"/>
        <end position="245"/>
    </location>
</feature>
<feature type="transmembrane region" description="Helical" evidence="7">
    <location>
        <begin position="39"/>
        <end position="62"/>
    </location>
</feature>
<sequence>MADLSGLSPEQLAVALEGPALALPNGTMPNFDDPSNNNALAQGILATCLTLATIMFLLRLYARFVLIRRVGFEEFLLIASYAFTLAFISRGYYQLNIVGFFVHQWDVRVRDMILLLQNYLICNNLQIVSVGLLKVTILLDWMRIFVPAGTRGSFFWACHIVMWINILWTVIMLIAINLSCIPHQAIWDLTVHGKCFDKSRLDIAAAAMALITDLAILKVGVSTIFCLGLFSCVAAAVRLPTVVAFDSSSDVAYDYSAVAFWALSEYTSGMLVLCVPSIPKVFEQVRNSGALASLRSWIGSSAPNTQNSSQSQSHHGGSGHVPHSRPRMYQQIDTHSGNVQMTRLKQVGSEEQPRAPLSPDDGAILRTTEFSTREDHESNSPKSYHDRQHPWIETKK</sequence>
<keyword evidence="4 7" id="KW-0472">Membrane</keyword>
<dbReference type="GeneID" id="92052754"/>
<evidence type="ECO:0000256" key="3">
    <source>
        <dbReference type="ARBA" id="ARBA00022989"/>
    </source>
</evidence>
<reference evidence="9 10" key="1">
    <citation type="submission" date="2023-01" db="EMBL/GenBank/DDBJ databases">
        <title>Analysis of 21 Apiospora genomes using comparative genomics revels a genus with tremendous synthesis potential of carbohydrate active enzymes and secondary metabolites.</title>
        <authorList>
            <person name="Sorensen T."/>
        </authorList>
    </citation>
    <scope>NUCLEOTIDE SEQUENCE [LARGE SCALE GENOMIC DNA]</scope>
    <source>
        <strain evidence="9 10">CBS 114990</strain>
    </source>
</reference>
<dbReference type="Pfam" id="PF20684">
    <property type="entry name" value="Fung_rhodopsin"/>
    <property type="match status" value="1"/>
</dbReference>
<dbReference type="RefSeq" id="XP_066660579.1">
    <property type="nucleotide sequence ID" value="XM_066819694.1"/>
</dbReference>
<evidence type="ECO:0000256" key="1">
    <source>
        <dbReference type="ARBA" id="ARBA00004141"/>
    </source>
</evidence>